<protein>
    <submittedName>
        <fullName evidence="1">Peptidyl-prolyl cis-trans isomerase</fullName>
    </submittedName>
</protein>
<keyword evidence="1" id="KW-0413">Isomerase</keyword>
<dbReference type="GO" id="GO:0016853">
    <property type="term" value="F:isomerase activity"/>
    <property type="evidence" value="ECO:0007669"/>
    <property type="project" value="UniProtKB-KW"/>
</dbReference>
<dbReference type="SUPFAM" id="SSF109998">
    <property type="entry name" value="Triger factor/SurA peptide-binding domain-like"/>
    <property type="match status" value="1"/>
</dbReference>
<proteinExistence type="predicted"/>
<organism evidence="1 2">
    <name type="scientific">Aequorivita iocasae</name>
    <dbReference type="NCBI Taxonomy" id="2803865"/>
    <lineage>
        <taxon>Bacteria</taxon>
        <taxon>Pseudomonadati</taxon>
        <taxon>Bacteroidota</taxon>
        <taxon>Flavobacteriia</taxon>
        <taxon>Flavobacteriales</taxon>
        <taxon>Flavobacteriaceae</taxon>
        <taxon>Aequorivita</taxon>
    </lineage>
</organism>
<evidence type="ECO:0000313" key="2">
    <source>
        <dbReference type="Proteomes" id="UP000629420"/>
    </source>
</evidence>
<keyword evidence="2" id="KW-1185">Reference proteome</keyword>
<name>A0ABX7DQ15_9FLAO</name>
<sequence length="285" mass="33476">MINRIFHIILISTFITSCDYFRQETNENAIARVNNTYLYEADIQKLISEDISSEDSTLIVNNYINRWATQQLLIDQAKINLSPDKLEQYNKLVKEYQNDLLTEAYKNVIVGKQLDSVISEQEFQEYYENNKDNFKLKDFLVKLRYVQLPVNYDGLSAVREKLNRYNEKDRKSLNSQDYQFISSNFNDSVWIKKEVLTQALPIIRGANEQVLKKSNFAQLQDSLGVYLMKIENVLNPNDTAPLSYVKPTLRQIILNKRKLELIKKLETDITKDAIETNNFEIYKNE</sequence>
<accession>A0ABX7DQ15</accession>
<reference evidence="1 2" key="1">
    <citation type="submission" date="2021-01" db="EMBL/GenBank/DDBJ databases">
        <title>Aequorivita sp. strain KX20305, a bacterium isolated from the sediment collected at a cold seep field in South China Sea.</title>
        <authorList>
            <person name="Zhang H."/>
            <person name="Li C."/>
        </authorList>
    </citation>
    <scope>NUCLEOTIDE SEQUENCE [LARGE SCALE GENOMIC DNA]</scope>
    <source>
        <strain evidence="1 2">KX20305</strain>
    </source>
</reference>
<dbReference type="PROSITE" id="PS51257">
    <property type="entry name" value="PROKAR_LIPOPROTEIN"/>
    <property type="match status" value="1"/>
</dbReference>
<dbReference type="RefSeq" id="WP_202335500.1">
    <property type="nucleotide sequence ID" value="NZ_CP068439.1"/>
</dbReference>
<dbReference type="EMBL" id="CP068439">
    <property type="protein sequence ID" value="QQX75686.1"/>
    <property type="molecule type" value="Genomic_DNA"/>
</dbReference>
<gene>
    <name evidence="1" type="ORF">JK629_10060</name>
</gene>
<dbReference type="InterPro" id="IPR027304">
    <property type="entry name" value="Trigger_fact/SurA_dom_sf"/>
</dbReference>
<evidence type="ECO:0000313" key="1">
    <source>
        <dbReference type="EMBL" id="QQX75686.1"/>
    </source>
</evidence>
<dbReference type="Proteomes" id="UP000629420">
    <property type="component" value="Chromosome"/>
</dbReference>